<dbReference type="EMBL" id="AP023189">
    <property type="protein sequence ID" value="BCG27536.1"/>
    <property type="molecule type" value="Genomic_DNA"/>
</dbReference>
<evidence type="ECO:0000313" key="4">
    <source>
        <dbReference type="Proteomes" id="UP000509383"/>
    </source>
</evidence>
<evidence type="ECO:0000313" key="5">
    <source>
        <dbReference type="Proteomes" id="UP001054892"/>
    </source>
</evidence>
<evidence type="ECO:0000313" key="3">
    <source>
        <dbReference type="EMBL" id="GJN50863.1"/>
    </source>
</evidence>
<reference evidence="2 4" key="1">
    <citation type="submission" date="2020-05" db="EMBL/GenBank/DDBJ databases">
        <title>Characterization of novel class B3 metallo-beta-lactamase from novel Pseudomonas species.</title>
        <authorList>
            <person name="Yamada K."/>
            <person name="Aoki K."/>
            <person name="Ishii Y."/>
        </authorList>
    </citation>
    <scope>NUCLEOTIDE SEQUENCE [LARGE SCALE GENOMIC DNA]</scope>
    <source>
        <strain evidence="2 4">TUM18999</strain>
        <strain evidence="3 5">TUM20286</strain>
    </source>
</reference>
<keyword evidence="5" id="KW-1185">Reference proteome</keyword>
<gene>
    <name evidence="1" type="ORF">TUM18999_46320</name>
    <name evidence="2" type="ORF">TUM18999_57270</name>
    <name evidence="3" type="ORF">TUM20286_06150</name>
</gene>
<protein>
    <submittedName>
        <fullName evidence="2">Uncharacterized protein</fullName>
    </submittedName>
</protein>
<dbReference type="EMBL" id="BQKM01000001">
    <property type="protein sequence ID" value="GJN50863.1"/>
    <property type="molecule type" value="Genomic_DNA"/>
</dbReference>
<evidence type="ECO:0000313" key="2">
    <source>
        <dbReference type="EMBL" id="BCG27536.1"/>
    </source>
</evidence>
<dbReference type="EMBL" id="AP023189">
    <property type="protein sequence ID" value="BCG26441.1"/>
    <property type="molecule type" value="Genomic_DNA"/>
</dbReference>
<accession>A0A6J4EE79</accession>
<dbReference type="AlphaFoldDB" id="A0A6J4EE79"/>
<proteinExistence type="predicted"/>
<sequence>MDLQQVRREIIAPAFLLLPDRMAGKKAEVMLLAIGLQESRFLHRRQINGPARSFWQGEKGGGMVHGVPRHVATMRTAAKVLEARGVPPTDDAIYAAIETDDILACCLARLLLITDPMALPEIGAPRAAWEMYLRTWRPGKPHPDTWPALYQQAVEAVQ</sequence>
<dbReference type="KEGG" id="ptw:TUM18999_57270"/>
<evidence type="ECO:0000313" key="1">
    <source>
        <dbReference type="EMBL" id="BCG26441.1"/>
    </source>
</evidence>
<dbReference type="KEGG" id="ptw:TUM18999_46320"/>
<dbReference type="Proteomes" id="UP001054892">
    <property type="component" value="Unassembled WGS sequence"/>
</dbReference>
<dbReference type="RefSeq" id="WP_173180447.1">
    <property type="nucleotide sequence ID" value="NZ_AP023189.1"/>
</dbReference>
<organism evidence="2 4">
    <name type="scientific">Pseudomonas tohonis</name>
    <dbReference type="NCBI Taxonomy" id="2725477"/>
    <lineage>
        <taxon>Bacteria</taxon>
        <taxon>Pseudomonadati</taxon>
        <taxon>Pseudomonadota</taxon>
        <taxon>Gammaproteobacteria</taxon>
        <taxon>Pseudomonadales</taxon>
        <taxon>Pseudomonadaceae</taxon>
        <taxon>Pseudomonas</taxon>
    </lineage>
</organism>
<name>A0A6J4EE79_9PSED</name>
<dbReference type="Proteomes" id="UP000509383">
    <property type="component" value="Chromosome"/>
</dbReference>